<proteinExistence type="predicted"/>
<keyword evidence="6" id="KW-1185">Reference proteome</keyword>
<dbReference type="SUPFAM" id="SSF52540">
    <property type="entry name" value="P-loop containing nucleoside triphosphate hydrolases"/>
    <property type="match status" value="1"/>
</dbReference>
<name>A0A4R5BRA3_9ACTN</name>
<dbReference type="SUPFAM" id="SSF48452">
    <property type="entry name" value="TPR-like"/>
    <property type="match status" value="2"/>
</dbReference>
<dbReference type="PANTHER" id="PTHR16305:SF35">
    <property type="entry name" value="TRANSCRIPTIONAL ACTIVATOR DOMAIN"/>
    <property type="match status" value="1"/>
</dbReference>
<dbReference type="Gene3D" id="1.25.40.10">
    <property type="entry name" value="Tetratricopeptide repeat domain"/>
    <property type="match status" value="2"/>
</dbReference>
<dbReference type="GO" id="GO:0005737">
    <property type="term" value="C:cytoplasm"/>
    <property type="evidence" value="ECO:0007669"/>
    <property type="project" value="TreeGrafter"/>
</dbReference>
<dbReference type="InterPro" id="IPR027417">
    <property type="entry name" value="P-loop_NTPase"/>
</dbReference>
<dbReference type="Pfam" id="PF00196">
    <property type="entry name" value="GerE"/>
    <property type="match status" value="1"/>
</dbReference>
<evidence type="ECO:0000256" key="3">
    <source>
        <dbReference type="SAM" id="MobiDB-lite"/>
    </source>
</evidence>
<evidence type="ECO:0000313" key="5">
    <source>
        <dbReference type="EMBL" id="TDD88515.1"/>
    </source>
</evidence>
<feature type="domain" description="HTH luxR-type" evidence="4">
    <location>
        <begin position="919"/>
        <end position="984"/>
    </location>
</feature>
<comment type="caution">
    <text evidence="5">The sequence shown here is derived from an EMBL/GenBank/DDBJ whole genome shotgun (WGS) entry which is preliminary data.</text>
</comment>
<keyword evidence="1" id="KW-0547">Nucleotide-binding</keyword>
<dbReference type="OrthoDB" id="3796539at2"/>
<evidence type="ECO:0000259" key="4">
    <source>
        <dbReference type="PROSITE" id="PS50043"/>
    </source>
</evidence>
<dbReference type="Proteomes" id="UP000295578">
    <property type="component" value="Unassembled WGS sequence"/>
</dbReference>
<dbReference type="InterPro" id="IPR036388">
    <property type="entry name" value="WH-like_DNA-bd_sf"/>
</dbReference>
<dbReference type="PROSITE" id="PS00622">
    <property type="entry name" value="HTH_LUXR_1"/>
    <property type="match status" value="1"/>
</dbReference>
<dbReference type="PROSITE" id="PS50043">
    <property type="entry name" value="HTH_LUXR_2"/>
    <property type="match status" value="1"/>
</dbReference>
<keyword evidence="2" id="KW-0067">ATP-binding</keyword>
<dbReference type="InterPro" id="IPR041664">
    <property type="entry name" value="AAA_16"/>
</dbReference>
<dbReference type="CDD" id="cd06170">
    <property type="entry name" value="LuxR_C_like"/>
    <property type="match status" value="1"/>
</dbReference>
<reference evidence="5 6" key="1">
    <citation type="submission" date="2019-03" db="EMBL/GenBank/DDBJ databases">
        <title>Draft genome sequences of novel Actinobacteria.</title>
        <authorList>
            <person name="Sahin N."/>
            <person name="Ay H."/>
            <person name="Saygin H."/>
        </authorList>
    </citation>
    <scope>NUCLEOTIDE SEQUENCE [LARGE SCALE GENOMIC DNA]</scope>
    <source>
        <strain evidence="5 6">DSM 45941</strain>
    </source>
</reference>
<protein>
    <submittedName>
        <fullName evidence="5">LuxR family transcriptional regulator</fullName>
    </submittedName>
</protein>
<dbReference type="InterPro" id="IPR016032">
    <property type="entry name" value="Sig_transdc_resp-reg_C-effctor"/>
</dbReference>
<gene>
    <name evidence="5" type="ORF">E1293_06430</name>
</gene>
<sequence length="984" mass="106795">MPGARAGGARREPNGLQRRRGNYRPPLMTKRGFGILTADAERFTVPQRVHRRARARPEAMRMTQGRENVLRGVRAHLAEGGGVLLIGPVGIGKSTLLSALADEHAAAGYRIFACGPAETEHHLPFLGLIDLISQVADEVIGRLPEPESHALRSALLLQDVPLDERDLLCLRLGVLHAFRLLCADRPGLVLIDDAQWLDRPTGELLAFVARRAARLAPPLRVVVSARPPGDEGEAGGRWRDAAGLCPGPVLAVRVPPMSAAELATLLGDRFGRNWPRPQLSRIHEVSGGNPFFAVELARSVLEDENPRTDELPIPQSLSVLIRKRMEALSSGTRETLLMASAASRPSVELLRRTGRADLAEAERQGIVDVAAGGQIRFAHPLLSAVIYAEAESTERKAAHRALSEAVRDPVERALHLARLAPGRDPRIAATLEEAAAVARRRGGLATAAHLGELAADHTPEPAREAAVGRRLRAAEDAVAAGDYPLARRLARLALEGTARPEERVRAWVVVMDSSGQALAEVEEVFPKAMEDARGEPSLLAPLHYRLSWRAWMVRGSAEAAHVHARRSAELAALAGDRRTELFALSKQANIEFFLGHPDAEHTLRRALSDPQDPEVMWHHNGPVYLKHRHHLMHDRLNEARAELRALIYSVRQRGVVESLCLSLYCMTQVEVFQGRCRQALSLARQSVDLAEDSGLSQGPSWYALALAEAAGGDLDRALSAAEQAVQHSESDGDLLFLPRALHAQGVVRLQLGDMAAAVRILDEVRRMETAQGLGDPSLRRWHADLADALVGAGRPGEAADVVDAARAQAARLGRRGVLAVLERSAALVRAAEGDVDAALDGLNRAAEQLQALPYRLEEGRAWLELGSLHARLGDLARGRAELARARNIFAKAAARPWLTRAQARLQRLDQDGPLRPSAAGDPLGVLSDIERQVAVLVAEGATNREIAARLFLSIKTVEAALTRTFRKLGVRSRVDVARLAVSGR</sequence>
<dbReference type="InterPro" id="IPR000792">
    <property type="entry name" value="Tscrpt_reg_LuxR_C"/>
</dbReference>
<dbReference type="SUPFAM" id="SSF46894">
    <property type="entry name" value="C-terminal effector domain of the bipartite response regulators"/>
    <property type="match status" value="1"/>
</dbReference>
<accession>A0A4R5BRA3</accession>
<dbReference type="InterPro" id="IPR003593">
    <property type="entry name" value="AAA+_ATPase"/>
</dbReference>
<evidence type="ECO:0000256" key="2">
    <source>
        <dbReference type="ARBA" id="ARBA00022840"/>
    </source>
</evidence>
<dbReference type="GO" id="GO:0005524">
    <property type="term" value="F:ATP binding"/>
    <property type="evidence" value="ECO:0007669"/>
    <property type="project" value="UniProtKB-KW"/>
</dbReference>
<dbReference type="Gene3D" id="3.40.50.300">
    <property type="entry name" value="P-loop containing nucleotide triphosphate hydrolases"/>
    <property type="match status" value="1"/>
</dbReference>
<dbReference type="EMBL" id="SMKY01000017">
    <property type="protein sequence ID" value="TDD88515.1"/>
    <property type="molecule type" value="Genomic_DNA"/>
</dbReference>
<dbReference type="InterPro" id="IPR011990">
    <property type="entry name" value="TPR-like_helical_dom_sf"/>
</dbReference>
<dbReference type="PRINTS" id="PR00038">
    <property type="entry name" value="HTHLUXR"/>
</dbReference>
<dbReference type="PANTHER" id="PTHR16305">
    <property type="entry name" value="TESTICULAR SOLUBLE ADENYLYL CYCLASE"/>
    <property type="match status" value="1"/>
</dbReference>
<dbReference type="Pfam" id="PF13191">
    <property type="entry name" value="AAA_16"/>
    <property type="match status" value="1"/>
</dbReference>
<dbReference type="GO" id="GO:0004016">
    <property type="term" value="F:adenylate cyclase activity"/>
    <property type="evidence" value="ECO:0007669"/>
    <property type="project" value="TreeGrafter"/>
</dbReference>
<evidence type="ECO:0000256" key="1">
    <source>
        <dbReference type="ARBA" id="ARBA00022741"/>
    </source>
</evidence>
<dbReference type="Gene3D" id="1.10.10.10">
    <property type="entry name" value="Winged helix-like DNA-binding domain superfamily/Winged helix DNA-binding domain"/>
    <property type="match status" value="1"/>
</dbReference>
<dbReference type="CDD" id="cd01983">
    <property type="entry name" value="SIMIBI"/>
    <property type="match status" value="1"/>
</dbReference>
<dbReference type="AlphaFoldDB" id="A0A4R5BRA3"/>
<feature type="region of interest" description="Disordered" evidence="3">
    <location>
        <begin position="1"/>
        <end position="26"/>
    </location>
</feature>
<dbReference type="GO" id="GO:0003677">
    <property type="term" value="F:DNA binding"/>
    <property type="evidence" value="ECO:0007669"/>
    <property type="project" value="InterPro"/>
</dbReference>
<dbReference type="SMART" id="SM00382">
    <property type="entry name" value="AAA"/>
    <property type="match status" value="1"/>
</dbReference>
<dbReference type="SMART" id="SM00421">
    <property type="entry name" value="HTH_LUXR"/>
    <property type="match status" value="1"/>
</dbReference>
<organism evidence="5 6">
    <name type="scientific">Actinomadura darangshiensis</name>
    <dbReference type="NCBI Taxonomy" id="705336"/>
    <lineage>
        <taxon>Bacteria</taxon>
        <taxon>Bacillati</taxon>
        <taxon>Actinomycetota</taxon>
        <taxon>Actinomycetes</taxon>
        <taxon>Streptosporangiales</taxon>
        <taxon>Thermomonosporaceae</taxon>
        <taxon>Actinomadura</taxon>
    </lineage>
</organism>
<dbReference type="GO" id="GO:0006355">
    <property type="term" value="P:regulation of DNA-templated transcription"/>
    <property type="evidence" value="ECO:0007669"/>
    <property type="project" value="InterPro"/>
</dbReference>
<evidence type="ECO:0000313" key="6">
    <source>
        <dbReference type="Proteomes" id="UP000295578"/>
    </source>
</evidence>